<feature type="region of interest" description="Disordered" evidence="1">
    <location>
        <begin position="12"/>
        <end position="56"/>
    </location>
</feature>
<keyword evidence="5" id="KW-1185">Reference proteome</keyword>
<feature type="compositionally biased region" description="Low complexity" evidence="1">
    <location>
        <begin position="16"/>
        <end position="32"/>
    </location>
</feature>
<evidence type="ECO:0000259" key="3">
    <source>
        <dbReference type="Pfam" id="PF14383"/>
    </source>
</evidence>
<dbReference type="Pfam" id="PF14383">
    <property type="entry name" value="VARLMGL"/>
    <property type="match status" value="1"/>
</dbReference>
<dbReference type="OrthoDB" id="1939700at2759"/>
<dbReference type="InterPro" id="IPR025486">
    <property type="entry name" value="DUF4378"/>
</dbReference>
<feature type="compositionally biased region" description="Low complexity" evidence="1">
    <location>
        <begin position="372"/>
        <end position="382"/>
    </location>
</feature>
<dbReference type="AlphaFoldDB" id="A0A9R1XT20"/>
<feature type="compositionally biased region" description="Low complexity" evidence="1">
    <location>
        <begin position="160"/>
        <end position="171"/>
    </location>
</feature>
<dbReference type="Pfam" id="PF14309">
    <property type="entry name" value="DUF4378"/>
    <property type="match status" value="1"/>
</dbReference>
<dbReference type="InterPro" id="IPR032795">
    <property type="entry name" value="DUF3741-assoc"/>
</dbReference>
<feature type="domain" description="DUF4378" evidence="2">
    <location>
        <begin position="524"/>
        <end position="679"/>
    </location>
</feature>
<evidence type="ECO:0000313" key="5">
    <source>
        <dbReference type="Proteomes" id="UP000235145"/>
    </source>
</evidence>
<dbReference type="Proteomes" id="UP000235145">
    <property type="component" value="Unassembled WGS sequence"/>
</dbReference>
<feature type="compositionally biased region" description="Low complexity" evidence="1">
    <location>
        <begin position="45"/>
        <end position="56"/>
    </location>
</feature>
<dbReference type="Gramene" id="rna-gnl|WGS:NBSK|LSAT_2X130181_mrna">
    <property type="protein sequence ID" value="cds-PLY92292.1"/>
    <property type="gene ID" value="gene-LSAT_2X130181"/>
</dbReference>
<feature type="region of interest" description="Disordered" evidence="1">
    <location>
        <begin position="110"/>
        <end position="129"/>
    </location>
</feature>
<feature type="compositionally biased region" description="Low complexity" evidence="1">
    <location>
        <begin position="186"/>
        <end position="212"/>
    </location>
</feature>
<dbReference type="PANTHER" id="PTHR37751">
    <property type="entry name" value="LOW PROTEIN: M-PHASE INDUCER PHOSPHATASE-LIKE PROTEIN"/>
    <property type="match status" value="1"/>
</dbReference>
<feature type="compositionally biased region" description="Polar residues" evidence="1">
    <location>
        <begin position="353"/>
        <end position="368"/>
    </location>
</feature>
<evidence type="ECO:0000256" key="1">
    <source>
        <dbReference type="SAM" id="MobiDB-lite"/>
    </source>
</evidence>
<sequence>MGKHWLLCKVPDGDYNATTKHSSSSTTNTKSAGKSRKRGGVRPTSSSSSPSSSSSSGGCMSAIFHLFDIQHHHFPFRQPSLIISDSSINIPQEPNFILKGVEAPRNSLELEEQEPNVQQAASSSSSSSLSKVKQETDFIIPVGGIQIKTKRSRLMDEVSSECSSSPGSKTPSLVARLMGLDLLPENSSPRTSLSSPRPSSSSSHATPSNPLSKLSSHKISTHSLPATPRISTAARPSTEVDYHHRLSLQTTKENRRKYGESSTSEYAKQIAQQVRENISRRVGADITNTMKRKEHRRDECLVVLKPKRQSPPPSAINYFDDQGHVRAKENEPVPLSCSSRLKLLEIKNNLNKPISNSAKTSPLSSSTEVMKRPSSLSSSRSPPLIKEEVQVVKQENPVMKVQKCKRIASEKYDLRLKKVHQQEEPFTKKCNKKSTPLSNHLVNVNTTTKFISFKKDIDMASPSSTTLSQKQVPLESITQLPSCQSRSYKETHKLWFQDNVSSNGNGVAAITTTTIGGRSVSDHLEYISRILSHAGIEKTTPISVTHWYSPSHPLHPSIFHQLEKLINPTVTTNFITRKLIFDVADELLVDILKPYISFKPWAAGRNSYKMYGSELIGKLCEKVSSFPAADCRVLEDIDAVIEGDMRSCTKLVGEIAFEEEAEELVAEMERDMVDTLVNEMAGIIWHVGCGGRI</sequence>
<comment type="caution">
    <text evidence="4">The sequence shown here is derived from an EMBL/GenBank/DDBJ whole genome shotgun (WGS) entry which is preliminary data.</text>
</comment>
<dbReference type="EMBL" id="NBSK02000002">
    <property type="protein sequence ID" value="KAJ0220624.1"/>
    <property type="molecule type" value="Genomic_DNA"/>
</dbReference>
<reference evidence="4 5" key="1">
    <citation type="journal article" date="2017" name="Nat. Commun.">
        <title>Genome assembly with in vitro proximity ligation data and whole-genome triplication in lettuce.</title>
        <authorList>
            <person name="Reyes-Chin-Wo S."/>
            <person name="Wang Z."/>
            <person name="Yang X."/>
            <person name="Kozik A."/>
            <person name="Arikit S."/>
            <person name="Song C."/>
            <person name="Xia L."/>
            <person name="Froenicke L."/>
            <person name="Lavelle D.O."/>
            <person name="Truco M.J."/>
            <person name="Xia R."/>
            <person name="Zhu S."/>
            <person name="Xu C."/>
            <person name="Xu H."/>
            <person name="Xu X."/>
            <person name="Cox K."/>
            <person name="Korf I."/>
            <person name="Meyers B.C."/>
            <person name="Michelmore R.W."/>
        </authorList>
    </citation>
    <scope>NUCLEOTIDE SEQUENCE [LARGE SCALE GENOMIC DNA]</scope>
    <source>
        <strain evidence="5">cv. Salinas</strain>
        <tissue evidence="4">Seedlings</tissue>
    </source>
</reference>
<feature type="region of interest" description="Disordered" evidence="1">
    <location>
        <begin position="150"/>
        <end position="171"/>
    </location>
</feature>
<gene>
    <name evidence="4" type="ORF">LSAT_V11C200098680</name>
</gene>
<accession>A0A9R1XT20</accession>
<protein>
    <recommendedName>
        <fullName evidence="6">DUF4378 domain-containing protein</fullName>
    </recommendedName>
</protein>
<dbReference type="PANTHER" id="PTHR37751:SF5">
    <property type="entry name" value="DUF4378 DOMAIN-CONTAINING PROTEIN"/>
    <property type="match status" value="1"/>
</dbReference>
<feature type="domain" description="DUF3741" evidence="3">
    <location>
        <begin position="161"/>
        <end position="188"/>
    </location>
</feature>
<feature type="region of interest" description="Disordered" evidence="1">
    <location>
        <begin position="183"/>
        <end position="264"/>
    </location>
</feature>
<organism evidence="4 5">
    <name type="scientific">Lactuca sativa</name>
    <name type="common">Garden lettuce</name>
    <dbReference type="NCBI Taxonomy" id="4236"/>
    <lineage>
        <taxon>Eukaryota</taxon>
        <taxon>Viridiplantae</taxon>
        <taxon>Streptophyta</taxon>
        <taxon>Embryophyta</taxon>
        <taxon>Tracheophyta</taxon>
        <taxon>Spermatophyta</taxon>
        <taxon>Magnoliopsida</taxon>
        <taxon>eudicotyledons</taxon>
        <taxon>Gunneridae</taxon>
        <taxon>Pentapetalae</taxon>
        <taxon>asterids</taxon>
        <taxon>campanulids</taxon>
        <taxon>Asterales</taxon>
        <taxon>Asteraceae</taxon>
        <taxon>Cichorioideae</taxon>
        <taxon>Cichorieae</taxon>
        <taxon>Lactucinae</taxon>
        <taxon>Lactuca</taxon>
    </lineage>
</organism>
<evidence type="ECO:0000259" key="2">
    <source>
        <dbReference type="Pfam" id="PF14309"/>
    </source>
</evidence>
<proteinExistence type="predicted"/>
<name>A0A9R1XT20_LACSA</name>
<feature type="region of interest" description="Disordered" evidence="1">
    <location>
        <begin position="352"/>
        <end position="382"/>
    </location>
</feature>
<evidence type="ECO:0000313" key="4">
    <source>
        <dbReference type="EMBL" id="KAJ0220624.1"/>
    </source>
</evidence>
<evidence type="ECO:0008006" key="6">
    <source>
        <dbReference type="Google" id="ProtNLM"/>
    </source>
</evidence>